<dbReference type="InterPro" id="IPR028333">
    <property type="entry name" value="Ribosomal_uS17_arc/euk"/>
</dbReference>
<evidence type="ECO:0000256" key="5">
    <source>
        <dbReference type="ARBA" id="ARBA00022980"/>
    </source>
</evidence>
<organism evidence="9 10">
    <name type="scientific">Methanothermus fervidus (strain ATCC 43054 / DSM 2088 / JCM 10308 / V24 S)</name>
    <dbReference type="NCBI Taxonomy" id="523846"/>
    <lineage>
        <taxon>Archaea</taxon>
        <taxon>Methanobacteriati</taxon>
        <taxon>Methanobacteriota</taxon>
        <taxon>Methanomada group</taxon>
        <taxon>Methanobacteria</taxon>
        <taxon>Methanobacteriales</taxon>
        <taxon>Methanothermaceae</taxon>
        <taxon>Methanothermus</taxon>
    </lineage>
</organism>
<dbReference type="PRINTS" id="PR00973">
    <property type="entry name" value="RIBOSOMALS17"/>
</dbReference>
<keyword evidence="3 7" id="KW-0699">rRNA-binding</keyword>
<comment type="subunit">
    <text evidence="2 7">Part of the 30S ribosomal subunit.</text>
</comment>
<dbReference type="Pfam" id="PF00366">
    <property type="entry name" value="Ribosomal_S17"/>
    <property type="match status" value="1"/>
</dbReference>
<dbReference type="EMBL" id="CP002278">
    <property type="protein sequence ID" value="ADP77660.1"/>
    <property type="molecule type" value="Genomic_DNA"/>
</dbReference>
<dbReference type="AlphaFoldDB" id="E3GZC8"/>
<keyword evidence="6 7" id="KW-0687">Ribonucleoprotein</keyword>
<dbReference type="KEGG" id="mfv:Mfer_0862"/>
<evidence type="ECO:0000313" key="9">
    <source>
        <dbReference type="EMBL" id="ADP77660.1"/>
    </source>
</evidence>
<dbReference type="NCBIfam" id="NF006345">
    <property type="entry name" value="PRK08572.1"/>
    <property type="match status" value="1"/>
</dbReference>
<evidence type="ECO:0000256" key="7">
    <source>
        <dbReference type="HAMAP-Rule" id="MF_01345"/>
    </source>
</evidence>
<accession>E3GZC8</accession>
<dbReference type="InterPro" id="IPR012340">
    <property type="entry name" value="NA-bd_OB-fold"/>
</dbReference>
<gene>
    <name evidence="7" type="primary">rps17</name>
    <name evidence="9" type="ordered locus">Mfer_0862</name>
</gene>
<dbReference type="HAMAP" id="MF_01345_A">
    <property type="entry name" value="Ribosomal_uS17_A"/>
    <property type="match status" value="1"/>
</dbReference>
<evidence type="ECO:0000313" key="10">
    <source>
        <dbReference type="Proteomes" id="UP000002315"/>
    </source>
</evidence>
<evidence type="ECO:0000256" key="6">
    <source>
        <dbReference type="ARBA" id="ARBA00023274"/>
    </source>
</evidence>
<dbReference type="Proteomes" id="UP000002315">
    <property type="component" value="Chromosome"/>
</dbReference>
<evidence type="ECO:0000256" key="1">
    <source>
        <dbReference type="ARBA" id="ARBA00010254"/>
    </source>
</evidence>
<dbReference type="STRING" id="523846.Mfer_0862"/>
<dbReference type="CDD" id="cd00364">
    <property type="entry name" value="Ribosomal_uS17"/>
    <property type="match status" value="1"/>
</dbReference>
<dbReference type="PANTHER" id="PTHR10744">
    <property type="entry name" value="40S RIBOSOMAL PROTEIN S11 FAMILY MEMBER"/>
    <property type="match status" value="1"/>
</dbReference>
<keyword evidence="10" id="KW-1185">Reference proteome</keyword>
<keyword evidence="4 7" id="KW-0694">RNA-binding</keyword>
<dbReference type="SUPFAM" id="SSF50249">
    <property type="entry name" value="Nucleic acid-binding proteins"/>
    <property type="match status" value="1"/>
</dbReference>
<dbReference type="PANTHER" id="PTHR10744:SF9">
    <property type="entry name" value="40S RIBOSOMAL PROTEIN S11-RELATED"/>
    <property type="match status" value="1"/>
</dbReference>
<dbReference type="GO" id="GO:0006412">
    <property type="term" value="P:translation"/>
    <property type="evidence" value="ECO:0007669"/>
    <property type="project" value="UniProtKB-UniRule"/>
</dbReference>
<dbReference type="NCBIfam" id="TIGR03630">
    <property type="entry name" value="uS17_arch"/>
    <property type="match status" value="1"/>
</dbReference>
<dbReference type="InterPro" id="IPR019979">
    <property type="entry name" value="Ribosomal_uS17_CS"/>
</dbReference>
<dbReference type="GO" id="GO:0003735">
    <property type="term" value="F:structural constituent of ribosome"/>
    <property type="evidence" value="ECO:0007669"/>
    <property type="project" value="UniProtKB-UniRule"/>
</dbReference>
<dbReference type="FunFam" id="2.40.50.1000:FF:000005">
    <property type="entry name" value="30S ribosomal protein S17"/>
    <property type="match status" value="1"/>
</dbReference>
<evidence type="ECO:0000256" key="3">
    <source>
        <dbReference type="ARBA" id="ARBA00022730"/>
    </source>
</evidence>
<comment type="function">
    <text evidence="7">One of the primary rRNA binding proteins, it binds specifically to the 5'-end of 16S ribosomal RNA.</text>
</comment>
<dbReference type="PROSITE" id="PS00056">
    <property type="entry name" value="RIBOSOMAL_S17"/>
    <property type="match status" value="1"/>
</dbReference>
<sequence length="107" mass="12282">MVGLDVKKPKKKCDDPNCPFHGNLRVRGQILEGVVASDKARRTVVVEREYYKYIPKYERYERRTSKITAHNPDCIGAKVGDKVKIGECRPISKTKSFVVIEVMEDKK</sequence>
<dbReference type="GO" id="GO:0019843">
    <property type="term" value="F:rRNA binding"/>
    <property type="evidence" value="ECO:0007669"/>
    <property type="project" value="UniProtKB-UniRule"/>
</dbReference>
<evidence type="ECO:0000256" key="4">
    <source>
        <dbReference type="ARBA" id="ARBA00022884"/>
    </source>
</evidence>
<keyword evidence="5 7" id="KW-0689">Ribosomal protein</keyword>
<name>E3GZC8_METFV</name>
<dbReference type="GO" id="GO:0022627">
    <property type="term" value="C:cytosolic small ribosomal subunit"/>
    <property type="evidence" value="ECO:0007669"/>
    <property type="project" value="UniProtKB-UniRule"/>
</dbReference>
<evidence type="ECO:0000256" key="2">
    <source>
        <dbReference type="ARBA" id="ARBA00011458"/>
    </source>
</evidence>
<dbReference type="InterPro" id="IPR019978">
    <property type="entry name" value="Ribosomal_uS17_archaeal"/>
</dbReference>
<dbReference type="OrthoDB" id="10698at2157"/>
<comment type="similarity">
    <text evidence="1 7 8">Belongs to the universal ribosomal protein uS17 family.</text>
</comment>
<reference evidence="9 10" key="1">
    <citation type="journal article" date="2010" name="Stand. Genomic Sci.">
        <title>Complete genome sequence of Methanothermus fervidus type strain (V24S).</title>
        <authorList>
            <person name="Anderson I."/>
            <person name="Djao O.D."/>
            <person name="Misra M."/>
            <person name="Chertkov O."/>
            <person name="Nolan M."/>
            <person name="Lucas S."/>
            <person name="Lapidus A."/>
            <person name="Del Rio T.G."/>
            <person name="Tice H."/>
            <person name="Cheng J.F."/>
            <person name="Tapia R."/>
            <person name="Han C."/>
            <person name="Goodwin L."/>
            <person name="Pitluck S."/>
            <person name="Liolios K."/>
            <person name="Ivanova N."/>
            <person name="Mavromatis K."/>
            <person name="Mikhailova N."/>
            <person name="Pati A."/>
            <person name="Brambilla E."/>
            <person name="Chen A."/>
            <person name="Palaniappan K."/>
            <person name="Land M."/>
            <person name="Hauser L."/>
            <person name="Chang Y.J."/>
            <person name="Jeffries C.D."/>
            <person name="Sikorski J."/>
            <person name="Spring S."/>
            <person name="Rohde M."/>
            <person name="Eichinger K."/>
            <person name="Huber H."/>
            <person name="Wirth R."/>
            <person name="Goker M."/>
            <person name="Detter J.C."/>
            <person name="Woyke T."/>
            <person name="Bristow J."/>
            <person name="Eisen J.A."/>
            <person name="Markowitz V."/>
            <person name="Hugenholtz P."/>
            <person name="Klenk H.P."/>
            <person name="Kyrpides N.C."/>
        </authorList>
    </citation>
    <scope>NUCLEOTIDE SEQUENCE [LARGE SCALE GENOMIC DNA]</scope>
    <source>
        <strain evidence="10">ATCC 43054 / DSM 2088 / JCM 10308 / V24 S</strain>
    </source>
</reference>
<proteinExistence type="inferred from homology"/>
<dbReference type="Gene3D" id="2.40.50.1000">
    <property type="match status" value="1"/>
</dbReference>
<dbReference type="HOGENOM" id="CLU_073626_0_3_2"/>
<dbReference type="InterPro" id="IPR000266">
    <property type="entry name" value="Ribosomal_uS17"/>
</dbReference>
<evidence type="ECO:0000256" key="8">
    <source>
        <dbReference type="RuleBase" id="RU003872"/>
    </source>
</evidence>
<protein>
    <recommendedName>
        <fullName evidence="7">Small ribosomal subunit protein uS17</fullName>
    </recommendedName>
</protein>